<dbReference type="Gene3D" id="1.20.120.1780">
    <property type="entry name" value="UbiA prenyltransferase"/>
    <property type="match status" value="1"/>
</dbReference>
<sequence length="289" mass="32652">MASSKPTSKTDLLPRSVEDLHGPYRAVSIRPIQLAARSLPVYGAGMVWNDWIDRDIDAKVKRTKNRPLASGRVRLSHAIIWMAIQYLVAGWILYSSVESLSVWGFAMLFETIGTALYPFGKRPAARRWHIYPQYILGALNLPLVVSGWAAIYREERLGLVASVERALPLSLMMLIWTMYYNTAYSYQDIKDDRNLGVQSMYVLAGQNIHTFLVGLGVLVLGNIIWVLVAVKSVWLWLSWMGVWTVAYLSQFRHFDPAHPETGGSLHKHNVYLGVWTVFVCAIEVLLAGM</sequence>
<dbReference type="Pfam" id="PF01040">
    <property type="entry name" value="UbiA"/>
    <property type="match status" value="1"/>
</dbReference>
<dbReference type="FunFam" id="1.20.120.1780:FF:000001">
    <property type="entry name" value="4-hydroxybenzoate octaprenyltransferase"/>
    <property type="match status" value="1"/>
</dbReference>
<dbReference type="PANTHER" id="PTHR11048">
    <property type="entry name" value="PRENYLTRANSFERASES"/>
    <property type="match status" value="1"/>
</dbReference>
<dbReference type="InterPro" id="IPR044878">
    <property type="entry name" value="UbiA_sf"/>
</dbReference>
<comment type="subcellular location">
    <subcellularLocation>
        <location evidence="2">Membrane</location>
        <topology evidence="2">Multi-pass membrane protein</topology>
    </subcellularLocation>
</comment>
<accession>A0A5M3Z5W0</accession>
<dbReference type="InterPro" id="IPR039653">
    <property type="entry name" value="Prenyltransferase"/>
</dbReference>
<dbReference type="AlphaFoldDB" id="A0A5M3Z5W0"/>
<dbReference type="UniPathway" id="UPA00213"/>
<dbReference type="InterPro" id="IPR000537">
    <property type="entry name" value="UbiA_prenyltransferase"/>
</dbReference>
<proteinExistence type="inferred from homology"/>
<comment type="cofactor">
    <cofactor evidence="1">
        <name>Mg(2+)</name>
        <dbReference type="ChEBI" id="CHEBI:18420"/>
    </cofactor>
</comment>
<evidence type="ECO:0000256" key="4">
    <source>
        <dbReference type="ARBA" id="ARBA00005985"/>
    </source>
</evidence>
<keyword evidence="10" id="KW-1185">Reference proteome</keyword>
<dbReference type="GO" id="GO:0016114">
    <property type="term" value="P:terpenoid biosynthetic process"/>
    <property type="evidence" value="ECO:0007669"/>
    <property type="project" value="UniProtKB-UniPathway"/>
</dbReference>
<evidence type="ECO:0000256" key="8">
    <source>
        <dbReference type="ARBA" id="ARBA00023136"/>
    </source>
</evidence>
<evidence type="ECO:0000256" key="3">
    <source>
        <dbReference type="ARBA" id="ARBA00004721"/>
    </source>
</evidence>
<evidence type="ECO:0000256" key="1">
    <source>
        <dbReference type="ARBA" id="ARBA00001946"/>
    </source>
</evidence>
<comment type="pathway">
    <text evidence="3">Secondary metabolite biosynthesis; terpenoid biosynthesis.</text>
</comment>
<protein>
    <submittedName>
        <fullName evidence="9">UbiA prenyltransferase family protein</fullName>
    </submittedName>
</protein>
<keyword evidence="6" id="KW-0812">Transmembrane</keyword>
<dbReference type="Proteomes" id="UP000452235">
    <property type="component" value="Unassembled WGS sequence"/>
</dbReference>
<dbReference type="Gene3D" id="1.10.357.140">
    <property type="entry name" value="UbiA prenyltransferase"/>
    <property type="match status" value="1"/>
</dbReference>
<evidence type="ECO:0000313" key="10">
    <source>
        <dbReference type="Proteomes" id="UP000452235"/>
    </source>
</evidence>
<comment type="similarity">
    <text evidence="4">Belongs to the UbiA prenyltransferase family.</text>
</comment>
<reference evidence="9 10" key="1">
    <citation type="submission" date="2020-01" db="EMBL/GenBank/DDBJ databases">
        <title>Aspergillus terreus IFO 6365 whole genome shotgun sequence.</title>
        <authorList>
            <person name="Kanamasa S."/>
            <person name="Takahashi H."/>
        </authorList>
    </citation>
    <scope>NUCLEOTIDE SEQUENCE [LARGE SCALE GENOMIC DNA]</scope>
    <source>
        <strain evidence="9 10">IFO 6365</strain>
    </source>
</reference>
<dbReference type="PROSITE" id="PS00943">
    <property type="entry name" value="UBIA"/>
    <property type="match status" value="1"/>
</dbReference>
<dbReference type="OrthoDB" id="18170at2759"/>
<evidence type="ECO:0000256" key="7">
    <source>
        <dbReference type="ARBA" id="ARBA00022989"/>
    </source>
</evidence>
<dbReference type="EMBL" id="BLJY01000008">
    <property type="protein sequence ID" value="GFF18209.1"/>
    <property type="molecule type" value="Genomic_DNA"/>
</dbReference>
<dbReference type="GO" id="GO:0005886">
    <property type="term" value="C:plasma membrane"/>
    <property type="evidence" value="ECO:0007669"/>
    <property type="project" value="TreeGrafter"/>
</dbReference>
<evidence type="ECO:0000256" key="2">
    <source>
        <dbReference type="ARBA" id="ARBA00004141"/>
    </source>
</evidence>
<organism evidence="9 10">
    <name type="scientific">Aspergillus terreus</name>
    <dbReference type="NCBI Taxonomy" id="33178"/>
    <lineage>
        <taxon>Eukaryota</taxon>
        <taxon>Fungi</taxon>
        <taxon>Dikarya</taxon>
        <taxon>Ascomycota</taxon>
        <taxon>Pezizomycotina</taxon>
        <taxon>Eurotiomycetes</taxon>
        <taxon>Eurotiomycetidae</taxon>
        <taxon>Eurotiales</taxon>
        <taxon>Aspergillaceae</taxon>
        <taxon>Aspergillus</taxon>
        <taxon>Aspergillus subgen. Circumdati</taxon>
    </lineage>
</organism>
<dbReference type="InterPro" id="IPR030470">
    <property type="entry name" value="UbiA_prenylTrfase_CS"/>
</dbReference>
<keyword evidence="5 9" id="KW-0808">Transferase</keyword>
<keyword evidence="7" id="KW-1133">Transmembrane helix</keyword>
<evidence type="ECO:0000256" key="6">
    <source>
        <dbReference type="ARBA" id="ARBA00022692"/>
    </source>
</evidence>
<comment type="caution">
    <text evidence="9">The sequence shown here is derived from an EMBL/GenBank/DDBJ whole genome shotgun (WGS) entry which is preliminary data.</text>
</comment>
<evidence type="ECO:0000256" key="5">
    <source>
        <dbReference type="ARBA" id="ARBA00022679"/>
    </source>
</evidence>
<gene>
    <name evidence="9" type="ORF">ATEIFO6365_0008015000</name>
</gene>
<keyword evidence="8" id="KW-0472">Membrane</keyword>
<name>A0A5M3Z5W0_ASPTE</name>
<evidence type="ECO:0000313" key="9">
    <source>
        <dbReference type="EMBL" id="GFF18209.1"/>
    </source>
</evidence>
<dbReference type="PANTHER" id="PTHR11048:SF28">
    <property type="entry name" value="4-HYDROXYBENZOATE POLYPRENYLTRANSFERASE, MITOCHONDRIAL"/>
    <property type="match status" value="1"/>
</dbReference>
<dbReference type="GO" id="GO:0016765">
    <property type="term" value="F:transferase activity, transferring alkyl or aryl (other than methyl) groups"/>
    <property type="evidence" value="ECO:0007669"/>
    <property type="project" value="InterPro"/>
</dbReference>